<dbReference type="AlphaFoldDB" id="A0A1E7EN36"/>
<keyword evidence="2" id="KW-1133">Transmembrane helix</keyword>
<name>A0A1E7EN36_9STRA</name>
<dbReference type="InParanoid" id="A0A1E7EN36"/>
<dbReference type="EMBL" id="KV784386">
    <property type="protein sequence ID" value="OEU07359.1"/>
    <property type="molecule type" value="Genomic_DNA"/>
</dbReference>
<organism evidence="3 4">
    <name type="scientific">Fragilariopsis cylindrus CCMP1102</name>
    <dbReference type="NCBI Taxonomy" id="635003"/>
    <lineage>
        <taxon>Eukaryota</taxon>
        <taxon>Sar</taxon>
        <taxon>Stramenopiles</taxon>
        <taxon>Ochrophyta</taxon>
        <taxon>Bacillariophyta</taxon>
        <taxon>Bacillariophyceae</taxon>
        <taxon>Bacillariophycidae</taxon>
        <taxon>Bacillariales</taxon>
        <taxon>Bacillariaceae</taxon>
        <taxon>Fragilariopsis</taxon>
    </lineage>
</organism>
<reference evidence="3 4" key="1">
    <citation type="submission" date="2016-09" db="EMBL/GenBank/DDBJ databases">
        <title>Extensive genetic diversity and differential bi-allelic expression allows diatom success in the polar Southern Ocean.</title>
        <authorList>
            <consortium name="DOE Joint Genome Institute"/>
            <person name="Mock T."/>
            <person name="Otillar R.P."/>
            <person name="Strauss J."/>
            <person name="Dupont C."/>
            <person name="Frickenhaus S."/>
            <person name="Maumus F."/>
            <person name="Mcmullan M."/>
            <person name="Sanges R."/>
            <person name="Schmutz J."/>
            <person name="Toseland A."/>
            <person name="Valas R."/>
            <person name="Veluchamy A."/>
            <person name="Ward B.J."/>
            <person name="Allen A."/>
            <person name="Barry K."/>
            <person name="Falciatore A."/>
            <person name="Ferrante M."/>
            <person name="Fortunato A.E."/>
            <person name="Gloeckner G."/>
            <person name="Gruber A."/>
            <person name="Hipkin R."/>
            <person name="Janech M."/>
            <person name="Kroth P."/>
            <person name="Leese F."/>
            <person name="Lindquist E."/>
            <person name="Lyon B.R."/>
            <person name="Martin J."/>
            <person name="Mayer C."/>
            <person name="Parker M."/>
            <person name="Quesneville H."/>
            <person name="Raymond J."/>
            <person name="Uhlig C."/>
            <person name="Valentin K.U."/>
            <person name="Worden A.Z."/>
            <person name="Armbrust E.V."/>
            <person name="Bowler C."/>
            <person name="Green B."/>
            <person name="Moulton V."/>
            <person name="Van Oosterhout C."/>
            <person name="Grigoriev I."/>
        </authorList>
    </citation>
    <scope>NUCLEOTIDE SEQUENCE [LARGE SCALE GENOMIC DNA]</scope>
    <source>
        <strain evidence="3 4">CCMP1102</strain>
    </source>
</reference>
<accession>A0A1E7EN36</accession>
<feature type="region of interest" description="Disordered" evidence="1">
    <location>
        <begin position="128"/>
        <end position="168"/>
    </location>
</feature>
<evidence type="ECO:0000313" key="4">
    <source>
        <dbReference type="Proteomes" id="UP000095751"/>
    </source>
</evidence>
<sequence length="168" mass="17789">MFVMEFGKNGLHKRHVRAPMRDNTLATALPVTAPPAAAPEPTAGPPTVKVEPVQLVPDSTNSKSAKEPAASENGNDKISTGALAGLLIAVILLLIAPLSYFVYRRLGCRRSKKTIDIDDSYGPDGLVANKSSSYRDQPPQSAFSNGGYGDDPLGGYSSNLKDNGKHVI</sequence>
<feature type="transmembrane region" description="Helical" evidence="2">
    <location>
        <begin position="82"/>
        <end position="103"/>
    </location>
</feature>
<keyword evidence="2" id="KW-0472">Membrane</keyword>
<dbReference type="KEGG" id="fcy:FRACYDRAFT_251164"/>
<evidence type="ECO:0000256" key="1">
    <source>
        <dbReference type="SAM" id="MobiDB-lite"/>
    </source>
</evidence>
<gene>
    <name evidence="3" type="ORF">FRACYDRAFT_251164</name>
</gene>
<proteinExistence type="predicted"/>
<keyword evidence="4" id="KW-1185">Reference proteome</keyword>
<feature type="compositionally biased region" description="Polar residues" evidence="1">
    <location>
        <begin position="129"/>
        <end position="144"/>
    </location>
</feature>
<protein>
    <submittedName>
        <fullName evidence="3">Uncharacterized protein</fullName>
    </submittedName>
</protein>
<evidence type="ECO:0000256" key="2">
    <source>
        <dbReference type="SAM" id="Phobius"/>
    </source>
</evidence>
<evidence type="ECO:0000313" key="3">
    <source>
        <dbReference type="EMBL" id="OEU07359.1"/>
    </source>
</evidence>
<dbReference type="Proteomes" id="UP000095751">
    <property type="component" value="Unassembled WGS sequence"/>
</dbReference>
<keyword evidence="2" id="KW-0812">Transmembrane</keyword>